<name>A0A834KBV0_VESVU</name>
<accession>A0A834KBV0</accession>
<reference evidence="2" key="1">
    <citation type="journal article" date="2020" name="G3 (Bethesda)">
        <title>High-Quality Assemblies for Three Invasive Social Wasps from the &lt;i&gt;Vespula&lt;/i&gt; Genus.</title>
        <authorList>
            <person name="Harrop T.W.R."/>
            <person name="Guhlin J."/>
            <person name="McLaughlin G.M."/>
            <person name="Permina E."/>
            <person name="Stockwell P."/>
            <person name="Gilligan J."/>
            <person name="Le Lec M.F."/>
            <person name="Gruber M.A.M."/>
            <person name="Quinn O."/>
            <person name="Lovegrove M."/>
            <person name="Duncan E.J."/>
            <person name="Remnant E.J."/>
            <person name="Van Eeckhoven J."/>
            <person name="Graham B."/>
            <person name="Knapp R.A."/>
            <person name="Langford K.W."/>
            <person name="Kronenberg Z."/>
            <person name="Press M.O."/>
            <person name="Eacker S.M."/>
            <person name="Wilson-Rankin E.E."/>
            <person name="Purcell J."/>
            <person name="Lester P.J."/>
            <person name="Dearden P.K."/>
        </authorList>
    </citation>
    <scope>NUCLEOTIDE SEQUENCE</scope>
    <source>
        <strain evidence="2">Marl-1</strain>
    </source>
</reference>
<gene>
    <name evidence="2" type="ORF">HZH66_005163</name>
</gene>
<evidence type="ECO:0000256" key="1">
    <source>
        <dbReference type="SAM" id="Coils"/>
    </source>
</evidence>
<feature type="coiled-coil region" evidence="1">
    <location>
        <begin position="241"/>
        <end position="296"/>
    </location>
</feature>
<evidence type="ECO:0000313" key="2">
    <source>
        <dbReference type="EMBL" id="KAF7402896.1"/>
    </source>
</evidence>
<sequence length="419" mass="49862">MSVGIKTKSVSVEDLGSIVKQMINGALENTAQIAKLHQVVYEEWYFKKMAELRNSKLGKTTEKPIEDTEKNTPPSVILRNESTLKHVLNLPSSKITINNYMQKNEELQNKSSREHKTKLYFTDKSKSDSMLTNLAKHKNTNLETSAQTHSLTSNNINGFYKFNSQIPIIEIKPENDATEHQNIVLSNDTKVRKNTEKAMNKNTKYDLIQINHKSEDIKMKREDKNGTAFENWKKQKNIKYKQMIKQEQKEKQQQLQAKLAEMESRKIAQTYIRMKKQQKTQERRKLSKELRIIEQTNLKSYQKQMEMKRIINDKVFKEWKKRKDIKLKEQKIVNRRYSNYYYQLQQKQQQQLQSQQEQDLSEHTNALHGIDTKFNSWLNRLDWVLHEKYLRERRYLVRSFYCQPAYYGNAADIAYNKFS</sequence>
<proteinExistence type="predicted"/>
<organism evidence="2 3">
    <name type="scientific">Vespula vulgaris</name>
    <name type="common">Yellow jacket</name>
    <name type="synonym">Wasp</name>
    <dbReference type="NCBI Taxonomy" id="7454"/>
    <lineage>
        <taxon>Eukaryota</taxon>
        <taxon>Metazoa</taxon>
        <taxon>Ecdysozoa</taxon>
        <taxon>Arthropoda</taxon>
        <taxon>Hexapoda</taxon>
        <taxon>Insecta</taxon>
        <taxon>Pterygota</taxon>
        <taxon>Neoptera</taxon>
        <taxon>Endopterygota</taxon>
        <taxon>Hymenoptera</taxon>
        <taxon>Apocrita</taxon>
        <taxon>Aculeata</taxon>
        <taxon>Vespoidea</taxon>
        <taxon>Vespidae</taxon>
        <taxon>Vespinae</taxon>
        <taxon>Vespula</taxon>
    </lineage>
</organism>
<keyword evidence="3" id="KW-1185">Reference proteome</keyword>
<evidence type="ECO:0000313" key="3">
    <source>
        <dbReference type="Proteomes" id="UP000614350"/>
    </source>
</evidence>
<dbReference type="Proteomes" id="UP000614350">
    <property type="component" value="Unassembled WGS sequence"/>
</dbReference>
<protein>
    <submittedName>
        <fullName evidence="2">Uncharacterized protein</fullName>
    </submittedName>
</protein>
<dbReference type="AlphaFoldDB" id="A0A834KBV0"/>
<keyword evidence="1" id="KW-0175">Coiled coil</keyword>
<dbReference type="EMBL" id="JACSEA010000004">
    <property type="protein sequence ID" value="KAF7402896.1"/>
    <property type="molecule type" value="Genomic_DNA"/>
</dbReference>
<comment type="caution">
    <text evidence="2">The sequence shown here is derived from an EMBL/GenBank/DDBJ whole genome shotgun (WGS) entry which is preliminary data.</text>
</comment>